<name>A0ABP7G3E0_9MICO</name>
<accession>A0ABP7G3E0</accession>
<dbReference type="Proteomes" id="UP001500540">
    <property type="component" value="Unassembled WGS sequence"/>
</dbReference>
<dbReference type="EMBL" id="BAABAF010000001">
    <property type="protein sequence ID" value="GAA3755299.1"/>
    <property type="molecule type" value="Genomic_DNA"/>
</dbReference>
<comment type="caution">
    <text evidence="1">The sequence shown here is derived from an EMBL/GenBank/DDBJ whole genome shotgun (WGS) entry which is preliminary data.</text>
</comment>
<organism evidence="1 2">
    <name type="scientific">Microbacterium kribbense</name>
    <dbReference type="NCBI Taxonomy" id="433645"/>
    <lineage>
        <taxon>Bacteria</taxon>
        <taxon>Bacillati</taxon>
        <taxon>Actinomycetota</taxon>
        <taxon>Actinomycetes</taxon>
        <taxon>Micrococcales</taxon>
        <taxon>Microbacteriaceae</taxon>
        <taxon>Microbacterium</taxon>
    </lineage>
</organism>
<evidence type="ECO:0000313" key="2">
    <source>
        <dbReference type="Proteomes" id="UP001500540"/>
    </source>
</evidence>
<gene>
    <name evidence="1" type="ORF">GCM10022240_05350</name>
</gene>
<keyword evidence="2" id="KW-1185">Reference proteome</keyword>
<protein>
    <submittedName>
        <fullName evidence="1">Uncharacterized protein</fullName>
    </submittedName>
</protein>
<proteinExistence type="predicted"/>
<reference evidence="2" key="1">
    <citation type="journal article" date="2019" name="Int. J. Syst. Evol. Microbiol.">
        <title>The Global Catalogue of Microorganisms (GCM) 10K type strain sequencing project: providing services to taxonomists for standard genome sequencing and annotation.</title>
        <authorList>
            <consortium name="The Broad Institute Genomics Platform"/>
            <consortium name="The Broad Institute Genome Sequencing Center for Infectious Disease"/>
            <person name="Wu L."/>
            <person name="Ma J."/>
        </authorList>
    </citation>
    <scope>NUCLEOTIDE SEQUENCE [LARGE SCALE GENOMIC DNA]</scope>
    <source>
        <strain evidence="2">JCM 16950</strain>
    </source>
</reference>
<evidence type="ECO:0000313" key="1">
    <source>
        <dbReference type="EMBL" id="GAA3755299.1"/>
    </source>
</evidence>
<sequence>MLRLCGGGILRIRWCGGSHGVMGASLCFGAARAGNTVAEHPGVPLERVGCACTMSARHGHGGRPTLDPMPRLQADASPDRWVPVTGSLGLRGRRHRKSAIRMLLAQAGTALGAGPGSGGGVFAWILSQATPLLMRKADGRVLVWVWKDDPELLVAMAQLREATPHLRTARAMMPMEYDDTEAFRNPHLGMGERLLMPMPADPGTPPFATYTWDVTTHFVTLTAVCPQRERFGTLVPALDALARTLRIVDDLTIDEHNVLRLGPS</sequence>